<dbReference type="AlphaFoldDB" id="A0A835HG95"/>
<keyword evidence="5" id="KW-1185">Reference proteome</keyword>
<gene>
    <name evidence="4" type="ORF">IFM89_028068</name>
</gene>
<feature type="non-terminal residue" evidence="4">
    <location>
        <position position="1"/>
    </location>
</feature>
<dbReference type="Pfam" id="PF25019">
    <property type="entry name" value="LRR_R13L1-DRL21"/>
    <property type="match status" value="1"/>
</dbReference>
<evidence type="ECO:0000259" key="2">
    <source>
        <dbReference type="Pfam" id="PF23247"/>
    </source>
</evidence>
<feature type="domain" description="NB-ARC" evidence="1">
    <location>
        <begin position="64"/>
        <end position="156"/>
    </location>
</feature>
<evidence type="ECO:0000259" key="3">
    <source>
        <dbReference type="Pfam" id="PF25019"/>
    </source>
</evidence>
<evidence type="ECO:0000313" key="4">
    <source>
        <dbReference type="EMBL" id="KAF9598536.1"/>
    </source>
</evidence>
<dbReference type="Pfam" id="PF23247">
    <property type="entry name" value="LRR_RPS2"/>
    <property type="match status" value="1"/>
</dbReference>
<reference evidence="4 5" key="1">
    <citation type="submission" date="2020-10" db="EMBL/GenBank/DDBJ databases">
        <title>The Coptis chinensis genome and diversification of protoberbering-type alkaloids.</title>
        <authorList>
            <person name="Wang B."/>
            <person name="Shu S."/>
            <person name="Song C."/>
            <person name="Liu Y."/>
        </authorList>
    </citation>
    <scope>NUCLEOTIDE SEQUENCE [LARGE SCALE GENOMIC DNA]</scope>
    <source>
        <strain evidence="4">HL-2020</strain>
        <tissue evidence="4">Leaf</tissue>
    </source>
</reference>
<dbReference type="InterPro" id="IPR056789">
    <property type="entry name" value="LRR_R13L1-DRL21"/>
</dbReference>
<dbReference type="GO" id="GO:0043531">
    <property type="term" value="F:ADP binding"/>
    <property type="evidence" value="ECO:0007669"/>
    <property type="project" value="InterPro"/>
</dbReference>
<sequence>SVIIHYDIGQRIKEIRQRLDVVAHDKDQHKLIVMNHEEPRHLTSSHVNVSEICGRDHDKAIVMNMLLDENNSHQDMPVQVIAIIGTGGFGKTTLAKLVLKEEKVITTFEKKMWVCVSKPFDLVRVAREIIEQAGEKALDLGGSEIEELSNEVGKLLHLRYLNLCGTNLSELPEAISLLYNLQTLELASCKRICKLPDGIGNLANLRHLGIKGTVALGCLPRGIGKLCFLRTLSKFIVGDVTSKGCKMGELKFLNFLQGNLEVDGLGQLTNMNEAADAELRKKKNLSGLTLHFSDLGEGDAVTMEGVLENLQPHENLEMLKIKEYPGTKFPSWITSGSNLVTLKLYKCEKCERLPALGKLASLEKLNVGGMSSMKHIGHEFFGYNVGGGRFDPEFVSFPKLKALVFRHMVEWEEWDFPFSKEMRIMPQLLELTLKDCPKLRELPALGRLESLEHLVIDNLKAVKQIRSEFCGLGIDSSSCAAEVISFPKLKKLQLRNMDDWEEWEFPVSKDTQMMPCLLKLRLFTCPVLRALPGFGKLKSLESLKIRELHSVKHIGAEFLGTSHLENGSDCTKSAEKELIFPRLRKLEINDMEHFEVWNLHSQKDRVVIMPRLSDFRLWFCPKLRALPDLSRLKSLETLYLMSLTSMADCEERDGDIIMPLLHAVGIEDCCQLKVIPNYIFSHTLRELDVSECPELRGIQPCLPPLLEKLFFSRDVGIFSNSLPVCNKECPHSNTDTYPNLKSVSIWLSLHSSLPKGFNQLTSIQSLELFSCKNLDFDLEELNHLTMLQHLYIEDCPVLKDRFGEGKDWSILSRVPKITIDHVKFTRN</sequence>
<dbReference type="SUPFAM" id="SSF52540">
    <property type="entry name" value="P-loop containing nucleoside triphosphate hydrolases"/>
    <property type="match status" value="1"/>
</dbReference>
<dbReference type="InterPro" id="IPR002182">
    <property type="entry name" value="NB-ARC"/>
</dbReference>
<dbReference type="Pfam" id="PF00931">
    <property type="entry name" value="NB-ARC"/>
    <property type="match status" value="1"/>
</dbReference>
<dbReference type="Gene3D" id="3.80.10.10">
    <property type="entry name" value="Ribonuclease Inhibitor"/>
    <property type="match status" value="3"/>
</dbReference>
<evidence type="ECO:0000259" key="1">
    <source>
        <dbReference type="Pfam" id="PF00931"/>
    </source>
</evidence>
<dbReference type="OrthoDB" id="540763at2759"/>
<dbReference type="PANTHER" id="PTHR47186:SF30">
    <property type="entry name" value="EF-HAND DOMAIN-CONTAINING PROTEIN"/>
    <property type="match status" value="1"/>
</dbReference>
<dbReference type="SUPFAM" id="SSF52058">
    <property type="entry name" value="L domain-like"/>
    <property type="match status" value="2"/>
</dbReference>
<dbReference type="Proteomes" id="UP000631114">
    <property type="component" value="Unassembled WGS sequence"/>
</dbReference>
<evidence type="ECO:0000313" key="5">
    <source>
        <dbReference type="Proteomes" id="UP000631114"/>
    </source>
</evidence>
<feature type="domain" description="R13L1/DRL21-like LRR repeat region" evidence="3">
    <location>
        <begin position="247"/>
        <end position="370"/>
    </location>
</feature>
<name>A0A835HG95_9MAGN</name>
<dbReference type="InterPro" id="IPR027417">
    <property type="entry name" value="P-loop_NTPase"/>
</dbReference>
<organism evidence="4 5">
    <name type="scientific">Coptis chinensis</name>
    <dbReference type="NCBI Taxonomy" id="261450"/>
    <lineage>
        <taxon>Eukaryota</taxon>
        <taxon>Viridiplantae</taxon>
        <taxon>Streptophyta</taxon>
        <taxon>Embryophyta</taxon>
        <taxon>Tracheophyta</taxon>
        <taxon>Spermatophyta</taxon>
        <taxon>Magnoliopsida</taxon>
        <taxon>Ranunculales</taxon>
        <taxon>Ranunculaceae</taxon>
        <taxon>Coptidoideae</taxon>
        <taxon>Coptis</taxon>
    </lineage>
</organism>
<dbReference type="PRINTS" id="PR00364">
    <property type="entry name" value="DISEASERSIST"/>
</dbReference>
<dbReference type="InterPro" id="IPR032675">
    <property type="entry name" value="LRR_dom_sf"/>
</dbReference>
<proteinExistence type="predicted"/>
<protein>
    <recommendedName>
        <fullName evidence="6">NB-ARC domain-containing protein</fullName>
    </recommendedName>
</protein>
<evidence type="ECO:0008006" key="6">
    <source>
        <dbReference type="Google" id="ProtNLM"/>
    </source>
</evidence>
<comment type="caution">
    <text evidence="4">The sequence shown here is derived from an EMBL/GenBank/DDBJ whole genome shotgun (WGS) entry which is preliminary data.</text>
</comment>
<accession>A0A835HG95</accession>
<dbReference type="InterPro" id="IPR057135">
    <property type="entry name" value="At4g27190-like_LRR"/>
</dbReference>
<feature type="domain" description="Disease resistance protein At4g27190-like leucine-rich repeats" evidence="2">
    <location>
        <begin position="508"/>
        <end position="643"/>
    </location>
</feature>
<dbReference type="EMBL" id="JADFTS010000007">
    <property type="protein sequence ID" value="KAF9598536.1"/>
    <property type="molecule type" value="Genomic_DNA"/>
</dbReference>
<dbReference type="PANTHER" id="PTHR47186">
    <property type="entry name" value="LEUCINE-RICH REPEAT-CONTAINING PROTEIN 57"/>
    <property type="match status" value="1"/>
</dbReference>